<organism evidence="1 2">
    <name type="scientific">Candidatus Magnetoglobus multicellularis str. Araruama</name>
    <dbReference type="NCBI Taxonomy" id="890399"/>
    <lineage>
        <taxon>Bacteria</taxon>
        <taxon>Pseudomonadati</taxon>
        <taxon>Thermodesulfobacteriota</taxon>
        <taxon>Desulfobacteria</taxon>
        <taxon>Desulfobacterales</taxon>
        <taxon>Desulfobacteraceae</taxon>
        <taxon>Candidatus Magnetoglobus</taxon>
    </lineage>
</organism>
<protein>
    <submittedName>
        <fullName evidence="1">Uncharacterized protein</fullName>
    </submittedName>
</protein>
<comment type="caution">
    <text evidence="1">The sequence shown here is derived from an EMBL/GenBank/DDBJ whole genome shotgun (WGS) entry which is preliminary data.</text>
</comment>
<dbReference type="Proteomes" id="UP000189670">
    <property type="component" value="Unassembled WGS sequence"/>
</dbReference>
<sequence length="171" mass="20315">MQHRNKPRINITLEDDVLQAIEIVCNKTKINRSKLINDICKQNPMIKEHITEVKKVKTEEIARVCHQTIKAYRETINDNKKYPEWKETSQDQKESAYDLVNFVVENIKTVNVKKIHDFRRERKKKTGWKIGEKKDYDLKTDPLLETEYENLSSDDKRKSELFLNIVKALIT</sequence>
<reference evidence="2" key="1">
    <citation type="submission" date="2012-11" db="EMBL/GenBank/DDBJ databases">
        <authorList>
            <person name="Lucero-Rivera Y.E."/>
            <person name="Tovar-Ramirez D."/>
        </authorList>
    </citation>
    <scope>NUCLEOTIDE SEQUENCE [LARGE SCALE GENOMIC DNA]</scope>
    <source>
        <strain evidence="2">Araruama</strain>
    </source>
</reference>
<proteinExistence type="predicted"/>
<accession>A0A1V1P853</accession>
<dbReference type="AlphaFoldDB" id="A0A1V1P853"/>
<dbReference type="EMBL" id="ATBP01000326">
    <property type="protein sequence ID" value="ETR71072.1"/>
    <property type="molecule type" value="Genomic_DNA"/>
</dbReference>
<evidence type="ECO:0000313" key="2">
    <source>
        <dbReference type="Proteomes" id="UP000189670"/>
    </source>
</evidence>
<name>A0A1V1P853_9BACT</name>
<evidence type="ECO:0000313" key="1">
    <source>
        <dbReference type="EMBL" id="ETR71072.1"/>
    </source>
</evidence>
<gene>
    <name evidence="1" type="ORF">OMM_08356</name>
</gene>